<evidence type="ECO:0000256" key="3">
    <source>
        <dbReference type="ARBA" id="ARBA00022679"/>
    </source>
</evidence>
<accession>A0ABR6KNW4</accession>
<dbReference type="Pfam" id="PF02578">
    <property type="entry name" value="Cu-oxidase_4"/>
    <property type="match status" value="1"/>
</dbReference>
<comment type="catalytic activity">
    <reaction evidence="7">
        <text>adenosine + H2O + H(+) = inosine + NH4(+)</text>
        <dbReference type="Rhea" id="RHEA:24408"/>
        <dbReference type="ChEBI" id="CHEBI:15377"/>
        <dbReference type="ChEBI" id="CHEBI:15378"/>
        <dbReference type="ChEBI" id="CHEBI:16335"/>
        <dbReference type="ChEBI" id="CHEBI:17596"/>
        <dbReference type="ChEBI" id="CHEBI:28938"/>
        <dbReference type="EC" id="3.5.4.4"/>
    </reaction>
    <physiologicalReaction direction="left-to-right" evidence="7">
        <dbReference type="Rhea" id="RHEA:24409"/>
    </physiologicalReaction>
</comment>
<evidence type="ECO:0000313" key="11">
    <source>
        <dbReference type="EMBL" id="MBB4622528.1"/>
    </source>
</evidence>
<name>A0ABR6KNW4_9BACT</name>
<reference evidence="11 12" key="1">
    <citation type="submission" date="2020-08" db="EMBL/GenBank/DDBJ databases">
        <title>Genomic Encyclopedia of Type Strains, Phase IV (KMG-IV): sequencing the most valuable type-strain genomes for metagenomic binning, comparative biology and taxonomic classification.</title>
        <authorList>
            <person name="Goeker M."/>
        </authorList>
    </citation>
    <scope>NUCLEOTIDE SEQUENCE [LARGE SCALE GENOMIC DNA]</scope>
    <source>
        <strain evidence="11 12">DSM 102983</strain>
    </source>
</reference>
<keyword evidence="3" id="KW-0808">Transferase</keyword>
<keyword evidence="6" id="KW-0862">Zinc</keyword>
<dbReference type="CDD" id="cd16833">
    <property type="entry name" value="YfiH"/>
    <property type="match status" value="1"/>
</dbReference>
<comment type="catalytic activity">
    <reaction evidence="8">
        <text>adenosine + phosphate = alpha-D-ribose 1-phosphate + adenine</text>
        <dbReference type="Rhea" id="RHEA:27642"/>
        <dbReference type="ChEBI" id="CHEBI:16335"/>
        <dbReference type="ChEBI" id="CHEBI:16708"/>
        <dbReference type="ChEBI" id="CHEBI:43474"/>
        <dbReference type="ChEBI" id="CHEBI:57720"/>
        <dbReference type="EC" id="2.4.2.1"/>
    </reaction>
    <physiologicalReaction direction="left-to-right" evidence="8">
        <dbReference type="Rhea" id="RHEA:27643"/>
    </physiologicalReaction>
</comment>
<organism evidence="11 12">
    <name type="scientific">Parabacteroides faecis</name>
    <dbReference type="NCBI Taxonomy" id="1217282"/>
    <lineage>
        <taxon>Bacteria</taxon>
        <taxon>Pseudomonadati</taxon>
        <taxon>Bacteroidota</taxon>
        <taxon>Bacteroidia</taxon>
        <taxon>Bacteroidales</taxon>
        <taxon>Tannerellaceae</taxon>
        <taxon>Parabacteroides</taxon>
    </lineage>
</organism>
<sequence length="298" mass="32500">MTTMISSFLWMRMIRMKSMRNTSGTTKMKKLKSNTVEMLQFSGLSGECNISHFITTRHGGVSKGNYAALNPGEYSGDDPVAVRMNRQLLADAVGISPEKIFAPFQVHEAEIGYIDTDFLSLTETGQKDEMNGKDALVTDIPGICVAVSTADCVPVLVYAPDKKVVAAIHAGWRGTVKQIVAKTIGCMVDRYACDPLQMMAGIAPSIGREAFEVGEEVVGAFRATGVDMNRIMTRNSLTGKAHIDLWEANRIQLLQSGLPEDGIEVSGICTYLHDNDFFSARRLGIKSGRILSGILIKE</sequence>
<dbReference type="PANTHER" id="PTHR30616:SF2">
    <property type="entry name" value="PURINE NUCLEOSIDE PHOSPHORYLASE LACC1"/>
    <property type="match status" value="1"/>
</dbReference>
<evidence type="ECO:0000256" key="2">
    <source>
        <dbReference type="ARBA" id="ARBA00007353"/>
    </source>
</evidence>
<dbReference type="InterPro" id="IPR011324">
    <property type="entry name" value="Cytotoxic_necrot_fac-like_cat"/>
</dbReference>
<dbReference type="EMBL" id="JACHOC010000004">
    <property type="protein sequence ID" value="MBB4622528.1"/>
    <property type="molecule type" value="Genomic_DNA"/>
</dbReference>
<dbReference type="NCBIfam" id="TIGR00726">
    <property type="entry name" value="peptidoglycan editing factor PgeF"/>
    <property type="match status" value="1"/>
</dbReference>
<keyword evidence="12" id="KW-1185">Reference proteome</keyword>
<evidence type="ECO:0000256" key="10">
    <source>
        <dbReference type="RuleBase" id="RU361274"/>
    </source>
</evidence>
<proteinExistence type="inferred from homology"/>
<keyword evidence="4" id="KW-0479">Metal-binding</keyword>
<evidence type="ECO:0000256" key="5">
    <source>
        <dbReference type="ARBA" id="ARBA00022801"/>
    </source>
</evidence>
<comment type="caution">
    <text evidence="11">The sequence shown here is derived from an EMBL/GenBank/DDBJ whole genome shotgun (WGS) entry which is preliminary data.</text>
</comment>
<evidence type="ECO:0000313" key="12">
    <source>
        <dbReference type="Proteomes" id="UP000533637"/>
    </source>
</evidence>
<protein>
    <recommendedName>
        <fullName evidence="10">Purine nucleoside phosphorylase</fullName>
    </recommendedName>
</protein>
<comment type="catalytic activity">
    <reaction evidence="1">
        <text>inosine + phosphate = alpha-D-ribose 1-phosphate + hypoxanthine</text>
        <dbReference type="Rhea" id="RHEA:27646"/>
        <dbReference type="ChEBI" id="CHEBI:17368"/>
        <dbReference type="ChEBI" id="CHEBI:17596"/>
        <dbReference type="ChEBI" id="CHEBI:43474"/>
        <dbReference type="ChEBI" id="CHEBI:57720"/>
        <dbReference type="EC" id="2.4.2.1"/>
    </reaction>
    <physiologicalReaction direction="left-to-right" evidence="1">
        <dbReference type="Rhea" id="RHEA:27647"/>
    </physiologicalReaction>
</comment>
<evidence type="ECO:0000256" key="6">
    <source>
        <dbReference type="ARBA" id="ARBA00022833"/>
    </source>
</evidence>
<dbReference type="InterPro" id="IPR038371">
    <property type="entry name" value="Cu_polyphenol_OxRdtase_sf"/>
</dbReference>
<dbReference type="Gene3D" id="3.60.140.10">
    <property type="entry name" value="CNF1/YfiH-like putative cysteine hydrolases"/>
    <property type="match status" value="1"/>
</dbReference>
<comment type="catalytic activity">
    <reaction evidence="9">
        <text>S-methyl-5'-thioadenosine + phosphate = 5-(methylsulfanyl)-alpha-D-ribose 1-phosphate + adenine</text>
        <dbReference type="Rhea" id="RHEA:11852"/>
        <dbReference type="ChEBI" id="CHEBI:16708"/>
        <dbReference type="ChEBI" id="CHEBI:17509"/>
        <dbReference type="ChEBI" id="CHEBI:43474"/>
        <dbReference type="ChEBI" id="CHEBI:58533"/>
        <dbReference type="EC" id="2.4.2.28"/>
    </reaction>
    <physiologicalReaction direction="left-to-right" evidence="9">
        <dbReference type="Rhea" id="RHEA:11853"/>
    </physiologicalReaction>
</comment>
<evidence type="ECO:0000256" key="7">
    <source>
        <dbReference type="ARBA" id="ARBA00047989"/>
    </source>
</evidence>
<evidence type="ECO:0000256" key="9">
    <source>
        <dbReference type="ARBA" id="ARBA00049893"/>
    </source>
</evidence>
<keyword evidence="5" id="KW-0378">Hydrolase</keyword>
<dbReference type="Proteomes" id="UP000533637">
    <property type="component" value="Unassembled WGS sequence"/>
</dbReference>
<evidence type="ECO:0000256" key="1">
    <source>
        <dbReference type="ARBA" id="ARBA00000553"/>
    </source>
</evidence>
<dbReference type="InterPro" id="IPR003730">
    <property type="entry name" value="Cu_polyphenol_OxRdtase"/>
</dbReference>
<dbReference type="SUPFAM" id="SSF64438">
    <property type="entry name" value="CNF1/YfiH-like putative cysteine hydrolases"/>
    <property type="match status" value="1"/>
</dbReference>
<evidence type="ECO:0000256" key="4">
    <source>
        <dbReference type="ARBA" id="ARBA00022723"/>
    </source>
</evidence>
<evidence type="ECO:0000256" key="8">
    <source>
        <dbReference type="ARBA" id="ARBA00048968"/>
    </source>
</evidence>
<gene>
    <name evidence="11" type="ORF">GGQ57_002428</name>
</gene>
<dbReference type="PANTHER" id="PTHR30616">
    <property type="entry name" value="UNCHARACTERIZED PROTEIN YFIH"/>
    <property type="match status" value="1"/>
</dbReference>
<comment type="similarity">
    <text evidence="2 10">Belongs to the purine nucleoside phosphorylase YfiH/LACC1 family.</text>
</comment>